<feature type="binding site" evidence="15">
    <location>
        <position position="576"/>
    </location>
    <ligand>
        <name>Ca(2+)</name>
        <dbReference type="ChEBI" id="CHEBI:29108"/>
    </ligand>
</feature>
<dbReference type="OrthoDB" id="409122at2759"/>
<dbReference type="InterPro" id="IPR050819">
    <property type="entry name" value="Tripeptidyl-peptidase_I"/>
</dbReference>
<keyword evidence="7 15" id="KW-0479">Metal-binding</keyword>
<organism evidence="18 19">
    <name type="scientific">Cryoendolithus antarcticus</name>
    <dbReference type="NCBI Taxonomy" id="1507870"/>
    <lineage>
        <taxon>Eukaryota</taxon>
        <taxon>Fungi</taxon>
        <taxon>Dikarya</taxon>
        <taxon>Ascomycota</taxon>
        <taxon>Pezizomycotina</taxon>
        <taxon>Dothideomycetes</taxon>
        <taxon>Dothideomycetidae</taxon>
        <taxon>Cladosporiales</taxon>
        <taxon>Cladosporiaceae</taxon>
        <taxon>Cryoendolithus</taxon>
    </lineage>
</organism>
<keyword evidence="5" id="KW-0964">Secreted</keyword>
<dbReference type="InterPro" id="IPR015366">
    <property type="entry name" value="S53_propep"/>
</dbReference>
<dbReference type="STRING" id="1507870.A0A1V8SZ34"/>
<evidence type="ECO:0000256" key="4">
    <source>
        <dbReference type="ARBA" id="ARBA00012462"/>
    </source>
</evidence>
<feature type="binding site" evidence="15">
    <location>
        <position position="596"/>
    </location>
    <ligand>
        <name>Ca(2+)</name>
        <dbReference type="ChEBI" id="CHEBI:29108"/>
    </ligand>
</feature>
<dbReference type="GO" id="GO:0004252">
    <property type="term" value="F:serine-type endopeptidase activity"/>
    <property type="evidence" value="ECO:0007669"/>
    <property type="project" value="UniProtKB-UniRule"/>
</dbReference>
<evidence type="ECO:0000256" key="16">
    <source>
        <dbReference type="SAM" id="SignalP"/>
    </source>
</evidence>
<keyword evidence="10 15" id="KW-0720">Serine protease</keyword>
<gene>
    <name evidence="18" type="ORF">B0A48_10892</name>
</gene>
<evidence type="ECO:0000259" key="17">
    <source>
        <dbReference type="PROSITE" id="PS51695"/>
    </source>
</evidence>
<evidence type="ECO:0000256" key="13">
    <source>
        <dbReference type="ARBA" id="ARBA00023145"/>
    </source>
</evidence>
<reference evidence="19" key="1">
    <citation type="submission" date="2017-03" db="EMBL/GenBank/DDBJ databases">
        <title>Genomes of endolithic fungi from Antarctica.</title>
        <authorList>
            <person name="Coleine C."/>
            <person name="Masonjones S."/>
            <person name="Stajich J.E."/>
        </authorList>
    </citation>
    <scope>NUCLEOTIDE SEQUENCE [LARGE SCALE GENOMIC DNA]</scope>
    <source>
        <strain evidence="19">CCFEE 5527</strain>
    </source>
</reference>
<evidence type="ECO:0000313" key="19">
    <source>
        <dbReference type="Proteomes" id="UP000192596"/>
    </source>
</evidence>
<comment type="function">
    <text evidence="2">Secreted tripeptidyl-peptidase which degrades proteins at acidic pHs and is involved in virulence.</text>
</comment>
<evidence type="ECO:0000256" key="10">
    <source>
        <dbReference type="ARBA" id="ARBA00022825"/>
    </source>
</evidence>
<dbReference type="AlphaFoldDB" id="A0A1V8SZ34"/>
<protein>
    <recommendedName>
        <fullName evidence="4">tripeptidyl-peptidase II</fullName>
        <ecNumber evidence="4">3.4.14.10</ecNumber>
    </recommendedName>
</protein>
<dbReference type="InterPro" id="IPR030400">
    <property type="entry name" value="Sedolisin_dom"/>
</dbReference>
<comment type="cofactor">
    <cofactor evidence="15">
        <name>Ca(2+)</name>
        <dbReference type="ChEBI" id="CHEBI:29108"/>
    </cofactor>
    <text evidence="15">Binds 1 Ca(2+) ion per subunit.</text>
</comment>
<dbReference type="GO" id="GO:0005576">
    <property type="term" value="C:extracellular region"/>
    <property type="evidence" value="ECO:0007669"/>
    <property type="project" value="UniProtKB-SubCell"/>
</dbReference>
<dbReference type="PANTHER" id="PTHR14218:SF39">
    <property type="entry name" value="PEPTIDASE S53 DOMAIN-CONTAINING PROTEIN"/>
    <property type="match status" value="1"/>
</dbReference>
<keyword evidence="13" id="KW-0865">Zymogen</keyword>
<keyword evidence="6 15" id="KW-0645">Protease</keyword>
<feature type="domain" description="Peptidase S53" evidence="17">
    <location>
        <begin position="234"/>
        <end position="616"/>
    </location>
</feature>
<accession>A0A1V8SZ34</accession>
<dbReference type="PROSITE" id="PS51695">
    <property type="entry name" value="SEDOLISIN"/>
    <property type="match status" value="1"/>
</dbReference>
<dbReference type="InParanoid" id="A0A1V8SZ34"/>
<name>A0A1V8SZ34_9PEZI</name>
<keyword evidence="14" id="KW-0325">Glycoprotein</keyword>
<keyword evidence="8 16" id="KW-0732">Signal</keyword>
<dbReference type="CDD" id="cd11377">
    <property type="entry name" value="Pro-peptidase_S53"/>
    <property type="match status" value="1"/>
</dbReference>
<dbReference type="InterPro" id="IPR036852">
    <property type="entry name" value="Peptidase_S8/S53_dom_sf"/>
</dbReference>
<sequence>MSIQKIAISLGALGALFGANALPSPQASTYAVKERHHVPRSWTPVGAADKSETINLQIGLKQSNEGTVERHLMEVSDPEHARYGNHLTAAEIADIIRPADDTISMVHAWLREHGIENLDVAPAKDWISIVVPIEKAEQLLQTSYSKYKHVNGDTVNRAPEWSLPLHLHEHIDVVQPTTSFMSPRAQFKPWGPKVDGPPQSMTWWEHTGKHQYGPKPVQGTNLTAQIAAVCNASFVTPDCIRTAYQTINYTVQAADKNSIAVNNYLNETQRRDDARQFLQLYRPEAVSGADDFKIITIDNAANYQGPNVSKVIADNVDVEGNLDGQQVLSITWPTPFTAFSTGGSPPFNPDITTPTDTNEPYLAFLNYALAQPKLPYVFSSSYGDNEQTVPESYARRACSGFAQLGARGITYFVSSGDSGVGGDGECYSNDGKNKYEFLPAFPTGCPWVTSVGATKGFNPEVAVTRFASGAGFSNYFPQPAYQSSTVNAYIASLGGKYDGLYNKSGRAYPDVAAQGDRDVVVWAGKIVRVGGTSASSPTTAGVFALVNDALLAAGKKPLGFINPWLYSKAYKTFTDVTIGSSYGCNTTGFPAATGWDAVTGFGTPNFPKLVQAAFQNQGGNWNGHGGW</sequence>
<evidence type="ECO:0000256" key="1">
    <source>
        <dbReference type="ARBA" id="ARBA00001910"/>
    </source>
</evidence>
<keyword evidence="12" id="KW-0843">Virulence</keyword>
<feature type="active site" description="Charge relay system" evidence="15">
    <location>
        <position position="533"/>
    </location>
</feature>
<dbReference type="SUPFAM" id="SSF52743">
    <property type="entry name" value="Subtilisin-like"/>
    <property type="match status" value="1"/>
</dbReference>
<feature type="signal peptide" evidence="16">
    <location>
        <begin position="1"/>
        <end position="21"/>
    </location>
</feature>
<evidence type="ECO:0000256" key="15">
    <source>
        <dbReference type="PROSITE-ProRule" id="PRU01032"/>
    </source>
</evidence>
<dbReference type="Pfam" id="PF09286">
    <property type="entry name" value="Pro-kuma_activ"/>
    <property type="match status" value="1"/>
</dbReference>
<evidence type="ECO:0000256" key="3">
    <source>
        <dbReference type="ARBA" id="ARBA00004239"/>
    </source>
</evidence>
<evidence type="ECO:0000256" key="14">
    <source>
        <dbReference type="ARBA" id="ARBA00023180"/>
    </source>
</evidence>
<dbReference type="SMART" id="SM00944">
    <property type="entry name" value="Pro-kuma_activ"/>
    <property type="match status" value="1"/>
</dbReference>
<feature type="active site" description="Charge relay system" evidence="15">
    <location>
        <position position="323"/>
    </location>
</feature>
<dbReference type="SUPFAM" id="SSF54897">
    <property type="entry name" value="Protease propeptides/inhibitors"/>
    <property type="match status" value="1"/>
</dbReference>
<dbReference type="EMBL" id="NAJO01000022">
    <property type="protein sequence ID" value="OQO04281.1"/>
    <property type="molecule type" value="Genomic_DNA"/>
</dbReference>
<evidence type="ECO:0000256" key="5">
    <source>
        <dbReference type="ARBA" id="ARBA00022525"/>
    </source>
</evidence>
<dbReference type="PANTHER" id="PTHR14218">
    <property type="entry name" value="PROTEASE S8 TRIPEPTIDYL PEPTIDASE I CLN2"/>
    <property type="match status" value="1"/>
</dbReference>
<keyword evidence="11 15" id="KW-0106">Calcium</keyword>
<evidence type="ECO:0000256" key="12">
    <source>
        <dbReference type="ARBA" id="ARBA00023026"/>
    </source>
</evidence>
<dbReference type="GO" id="GO:0046872">
    <property type="term" value="F:metal ion binding"/>
    <property type="evidence" value="ECO:0007669"/>
    <property type="project" value="UniProtKB-UniRule"/>
</dbReference>
<feature type="binding site" evidence="15">
    <location>
        <position position="594"/>
    </location>
    <ligand>
        <name>Ca(2+)</name>
        <dbReference type="ChEBI" id="CHEBI:29108"/>
    </ligand>
</feature>
<evidence type="ECO:0000313" key="18">
    <source>
        <dbReference type="EMBL" id="OQO04281.1"/>
    </source>
</evidence>
<feature type="chain" id="PRO_5012076752" description="tripeptidyl-peptidase II" evidence="16">
    <location>
        <begin position="22"/>
        <end position="627"/>
    </location>
</feature>
<comment type="caution">
    <text evidence="18">The sequence shown here is derived from an EMBL/GenBank/DDBJ whole genome shotgun (WGS) entry which is preliminary data.</text>
</comment>
<evidence type="ECO:0000256" key="9">
    <source>
        <dbReference type="ARBA" id="ARBA00022801"/>
    </source>
</evidence>
<dbReference type="Gene3D" id="3.40.50.200">
    <property type="entry name" value="Peptidase S8/S53 domain"/>
    <property type="match status" value="1"/>
</dbReference>
<dbReference type="CDD" id="cd04056">
    <property type="entry name" value="Peptidases_S53"/>
    <property type="match status" value="1"/>
</dbReference>
<evidence type="ECO:0000256" key="2">
    <source>
        <dbReference type="ARBA" id="ARBA00002451"/>
    </source>
</evidence>
<feature type="binding site" evidence="15">
    <location>
        <position position="575"/>
    </location>
    <ligand>
        <name>Ca(2+)</name>
        <dbReference type="ChEBI" id="CHEBI:29108"/>
    </ligand>
</feature>
<comment type="catalytic activity">
    <reaction evidence="1">
        <text>Release of an N-terminal tripeptide from a polypeptide.</text>
        <dbReference type="EC" id="3.4.14.10"/>
    </reaction>
</comment>
<dbReference type="PROSITE" id="PS00138">
    <property type="entry name" value="SUBTILASE_SER"/>
    <property type="match status" value="1"/>
</dbReference>
<evidence type="ECO:0000256" key="7">
    <source>
        <dbReference type="ARBA" id="ARBA00022723"/>
    </source>
</evidence>
<proteinExistence type="predicted"/>
<keyword evidence="9 15" id="KW-0378">Hydrolase</keyword>
<dbReference type="InterPro" id="IPR000209">
    <property type="entry name" value="Peptidase_S8/S53_dom"/>
</dbReference>
<dbReference type="InterPro" id="IPR023828">
    <property type="entry name" value="Peptidase_S8_Ser-AS"/>
</dbReference>
<evidence type="ECO:0000256" key="11">
    <source>
        <dbReference type="ARBA" id="ARBA00022837"/>
    </source>
</evidence>
<dbReference type="EC" id="3.4.14.10" evidence="4"/>
<dbReference type="GO" id="GO:0006508">
    <property type="term" value="P:proteolysis"/>
    <property type="evidence" value="ECO:0007669"/>
    <property type="project" value="UniProtKB-KW"/>
</dbReference>
<dbReference type="Proteomes" id="UP000192596">
    <property type="component" value="Unassembled WGS sequence"/>
</dbReference>
<feature type="active site" description="Charge relay system" evidence="15">
    <location>
        <position position="319"/>
    </location>
</feature>
<evidence type="ECO:0000256" key="6">
    <source>
        <dbReference type="ARBA" id="ARBA00022670"/>
    </source>
</evidence>
<dbReference type="Pfam" id="PF00082">
    <property type="entry name" value="Peptidase_S8"/>
    <property type="match status" value="1"/>
</dbReference>
<dbReference type="FunFam" id="3.40.50.200:FF:000015">
    <property type="entry name" value="Tripeptidyl peptidase A"/>
    <property type="match status" value="1"/>
</dbReference>
<comment type="subcellular location">
    <subcellularLocation>
        <location evidence="3">Secreted</location>
        <location evidence="3">Extracellular space</location>
    </subcellularLocation>
</comment>
<dbReference type="GO" id="GO:0008240">
    <property type="term" value="F:tripeptidyl-peptidase activity"/>
    <property type="evidence" value="ECO:0007669"/>
    <property type="project" value="UniProtKB-EC"/>
</dbReference>
<keyword evidence="19" id="KW-1185">Reference proteome</keyword>
<evidence type="ECO:0000256" key="8">
    <source>
        <dbReference type="ARBA" id="ARBA00022729"/>
    </source>
</evidence>